<protein>
    <submittedName>
        <fullName evidence="2">Uncharacterized protein</fullName>
    </submittedName>
</protein>
<organism evidence="2 3">
    <name type="scientific">Blastochloris sulfoviridis</name>
    <dbReference type="NCBI Taxonomy" id="50712"/>
    <lineage>
        <taxon>Bacteria</taxon>
        <taxon>Pseudomonadati</taxon>
        <taxon>Pseudomonadota</taxon>
        <taxon>Alphaproteobacteria</taxon>
        <taxon>Hyphomicrobiales</taxon>
        <taxon>Blastochloridaceae</taxon>
        <taxon>Blastochloris</taxon>
    </lineage>
</organism>
<dbReference type="AlphaFoldDB" id="A0A5M6I684"/>
<dbReference type="EMBL" id="VWPL01000002">
    <property type="protein sequence ID" value="KAA5603367.1"/>
    <property type="molecule type" value="Genomic_DNA"/>
</dbReference>
<comment type="caution">
    <text evidence="2">The sequence shown here is derived from an EMBL/GenBank/DDBJ whole genome shotgun (WGS) entry which is preliminary data.</text>
</comment>
<dbReference type="OrthoDB" id="9811032at2"/>
<keyword evidence="3" id="KW-1185">Reference proteome</keyword>
<sequence>MVSAGLPPEVTVVVGFPLLLIPLAIYFILAFLMPGVEWTAVMADVPMMSGATWRVTFSDALICSALFLLFLEILKATRTAARSIVDHLLSTLIFVGAMAAFITLPQAATSTFAILVVISFVDVIGGWSVSVRTASRDFSVQRLSD</sequence>
<proteinExistence type="predicted"/>
<evidence type="ECO:0000313" key="3">
    <source>
        <dbReference type="Proteomes" id="UP000323886"/>
    </source>
</evidence>
<feature type="transmembrane region" description="Helical" evidence="1">
    <location>
        <begin position="83"/>
        <end position="104"/>
    </location>
</feature>
<feature type="transmembrane region" description="Helical" evidence="1">
    <location>
        <begin position="12"/>
        <end position="33"/>
    </location>
</feature>
<name>A0A5M6I684_9HYPH</name>
<keyword evidence="1" id="KW-0472">Membrane</keyword>
<accession>A0A5M6I684</accession>
<reference evidence="2 3" key="1">
    <citation type="submission" date="2019-09" db="EMBL/GenBank/DDBJ databases">
        <title>Draft Whole-Genome sequence of Blastochloris sulfoviridis DSM 729.</title>
        <authorList>
            <person name="Meyer T.E."/>
            <person name="Kyndt J.A."/>
        </authorList>
    </citation>
    <scope>NUCLEOTIDE SEQUENCE [LARGE SCALE GENOMIC DNA]</scope>
    <source>
        <strain evidence="2 3">DSM 729</strain>
    </source>
</reference>
<gene>
    <name evidence="2" type="ORF">F1193_01590</name>
</gene>
<evidence type="ECO:0000256" key="1">
    <source>
        <dbReference type="SAM" id="Phobius"/>
    </source>
</evidence>
<keyword evidence="1" id="KW-0812">Transmembrane</keyword>
<evidence type="ECO:0000313" key="2">
    <source>
        <dbReference type="EMBL" id="KAA5603367.1"/>
    </source>
</evidence>
<dbReference type="Proteomes" id="UP000323886">
    <property type="component" value="Unassembled WGS sequence"/>
</dbReference>
<feature type="transmembrane region" description="Helical" evidence="1">
    <location>
        <begin position="110"/>
        <end position="129"/>
    </location>
</feature>
<keyword evidence="1" id="KW-1133">Transmembrane helix</keyword>
<feature type="transmembrane region" description="Helical" evidence="1">
    <location>
        <begin position="53"/>
        <end position="71"/>
    </location>
</feature>